<comment type="subcellular location">
    <subcellularLocation>
        <location evidence="1">Membrane</location>
        <topology evidence="1">Multi-pass membrane protein</topology>
    </subcellularLocation>
</comment>
<protein>
    <submittedName>
        <fullName evidence="8">Polyprenyl glycosylphosphotransferase</fullName>
    </submittedName>
</protein>
<keyword evidence="5" id="KW-1133">Transmembrane helix</keyword>
<evidence type="ECO:0000256" key="2">
    <source>
        <dbReference type="ARBA" id="ARBA00006464"/>
    </source>
</evidence>
<dbReference type="InterPro" id="IPR003362">
    <property type="entry name" value="Bact_transf"/>
</dbReference>
<dbReference type="GO" id="GO:0016020">
    <property type="term" value="C:membrane"/>
    <property type="evidence" value="ECO:0007669"/>
    <property type="project" value="UniProtKB-SubCell"/>
</dbReference>
<dbReference type="GO" id="GO:0016780">
    <property type="term" value="F:phosphotransferase activity, for other substituted phosphate groups"/>
    <property type="evidence" value="ECO:0007669"/>
    <property type="project" value="TreeGrafter"/>
</dbReference>
<evidence type="ECO:0000256" key="4">
    <source>
        <dbReference type="ARBA" id="ARBA00022692"/>
    </source>
</evidence>
<dbReference type="Proteomes" id="UP000188159">
    <property type="component" value="Chromosome"/>
</dbReference>
<evidence type="ECO:0000313" key="8">
    <source>
        <dbReference type="EMBL" id="AQP38779.1"/>
    </source>
</evidence>
<comment type="similarity">
    <text evidence="2">Belongs to the bacterial sugar transferase family.</text>
</comment>
<dbReference type="Gene3D" id="3.40.50.720">
    <property type="entry name" value="NAD(P)-binding Rossmann-like Domain"/>
    <property type="match status" value="1"/>
</dbReference>
<evidence type="ECO:0000256" key="5">
    <source>
        <dbReference type="ARBA" id="ARBA00022989"/>
    </source>
</evidence>
<dbReference type="RefSeq" id="WP_077325712.1">
    <property type="nucleotide sequence ID" value="NZ_CP012098.1"/>
</dbReference>
<evidence type="ECO:0000256" key="6">
    <source>
        <dbReference type="ARBA" id="ARBA00023136"/>
    </source>
</evidence>
<evidence type="ECO:0000259" key="7">
    <source>
        <dbReference type="Pfam" id="PF02397"/>
    </source>
</evidence>
<keyword evidence="3 8" id="KW-0808">Transferase</keyword>
<keyword evidence="6" id="KW-0472">Membrane</keyword>
<feature type="domain" description="Bacterial sugar transferase" evidence="7">
    <location>
        <begin position="280"/>
        <end position="468"/>
    </location>
</feature>
<dbReference type="EMBL" id="CP012098">
    <property type="protein sequence ID" value="AQP38779.1"/>
    <property type="molecule type" value="Genomic_DNA"/>
</dbReference>
<reference evidence="8 9" key="1">
    <citation type="journal article" date="2016" name="Sci. Rep.">
        <title>Accelerated dysbiosis of gut microbiota during aggravation of DSS-induced colitis by a butyrate-producing bacterium.</title>
        <authorList>
            <person name="Zhang Q."/>
            <person name="Wu Y."/>
            <person name="Wang J."/>
            <person name="Wu G."/>
            <person name="Long W."/>
            <person name="Xue Z."/>
            <person name="Wang L."/>
            <person name="Zhang X."/>
            <person name="Pang X."/>
            <person name="Zhao Y."/>
            <person name="Zhao L."/>
            <person name="Zhang C."/>
        </authorList>
    </citation>
    <scope>NUCLEOTIDE SEQUENCE [LARGE SCALE GENOMIC DNA]</scope>
    <source>
        <strain evidence="8 9">BPB5</strain>
    </source>
</reference>
<proteinExistence type="inferred from homology"/>
<sequence length="475" mass="55293">MEATRLQMQNFLIFLLDLVGVTVGYFAAVWLRFGNIETGYTVMGNDTYYRWFIAIVVLMMIYFLFRPNRGFFKRKLIEEMRMNLQTVILMAAGMAMVAFLIQDAKDYSRFIYIFTSGFSFVWMQITHRVYRKYWLSRRKDHSYARKMMIITTSDHAEEVIGNIMEEKNWDLWITSVAVVDKDMTGWLINEIPVVAHSYRSIFEYAMRSVVDEVFLYIPMDDEFPIAMTVQNLEDMGIKTNLNISQFQINENLERSLEKVGPYESVSFSGHNVSFVMLMMKRAMDIAGGLVGMLITAIAVIIVGPLVKLESPGPLFFSQKRVGKNGRIFKIYKIRSMYQDAEERKKELMAQNEMDGLMFKMKDDPRITKVGKFIRKTSIDELPQFWNVLKGDMSLVGTRPPTVDEFEQYCAYHKKRLCQKPGLTGVWQVSGRSTITDFEEIVQMDVDYIDHWSIWRDIGILFKTVWLVICGDDGAQ</sequence>
<name>A0A1Q2C5B2_ANAHA</name>
<dbReference type="Pfam" id="PF13727">
    <property type="entry name" value="CoA_binding_3"/>
    <property type="match status" value="1"/>
</dbReference>
<organism evidence="8 9">
    <name type="scientific">Anaerostipes hadrus</name>
    <dbReference type="NCBI Taxonomy" id="649756"/>
    <lineage>
        <taxon>Bacteria</taxon>
        <taxon>Bacillati</taxon>
        <taxon>Bacillota</taxon>
        <taxon>Clostridia</taxon>
        <taxon>Lachnospirales</taxon>
        <taxon>Lachnospiraceae</taxon>
        <taxon>Anaerostipes</taxon>
    </lineage>
</organism>
<dbReference type="AlphaFoldDB" id="A0A1Q2C5B2"/>
<keyword evidence="4" id="KW-0812">Transmembrane</keyword>
<dbReference type="Pfam" id="PF02397">
    <property type="entry name" value="Bac_transf"/>
    <property type="match status" value="1"/>
</dbReference>
<dbReference type="InterPro" id="IPR017475">
    <property type="entry name" value="EPS_sugar_tfrase"/>
</dbReference>
<dbReference type="PANTHER" id="PTHR30576">
    <property type="entry name" value="COLANIC BIOSYNTHESIS UDP-GLUCOSE LIPID CARRIER TRANSFERASE"/>
    <property type="match status" value="1"/>
</dbReference>
<evidence type="ECO:0000256" key="1">
    <source>
        <dbReference type="ARBA" id="ARBA00004141"/>
    </source>
</evidence>
<accession>A0A1Q2C5B2</accession>
<dbReference type="PANTHER" id="PTHR30576:SF10">
    <property type="entry name" value="SLL5057 PROTEIN"/>
    <property type="match status" value="1"/>
</dbReference>
<dbReference type="NCBIfam" id="TIGR03025">
    <property type="entry name" value="EPS_sugtrans"/>
    <property type="match status" value="1"/>
</dbReference>
<gene>
    <name evidence="8" type="ORF">DO83_03640</name>
</gene>
<evidence type="ECO:0000256" key="3">
    <source>
        <dbReference type="ARBA" id="ARBA00022679"/>
    </source>
</evidence>
<evidence type="ECO:0000313" key="9">
    <source>
        <dbReference type="Proteomes" id="UP000188159"/>
    </source>
</evidence>